<evidence type="ECO:0000313" key="1">
    <source>
        <dbReference type="EMBL" id="CAK8695420.1"/>
    </source>
</evidence>
<comment type="caution">
    <text evidence="1">The sequence shown here is derived from an EMBL/GenBank/DDBJ whole genome shotgun (WGS) entry which is preliminary data.</text>
</comment>
<name>A0ABP0GUL7_CLALP</name>
<sequence>MMRTFVKKLCFPNDVVRANFKAHFEMWLVEVSLLKRKQSSKATLMNPVAMISLCSKLCHTSERIKIRSKLVQYHRRAFG</sequence>
<organism evidence="1 2">
    <name type="scientific">Clavelina lepadiformis</name>
    <name type="common">Light-bulb sea squirt</name>
    <name type="synonym">Ascidia lepadiformis</name>
    <dbReference type="NCBI Taxonomy" id="159417"/>
    <lineage>
        <taxon>Eukaryota</taxon>
        <taxon>Metazoa</taxon>
        <taxon>Chordata</taxon>
        <taxon>Tunicata</taxon>
        <taxon>Ascidiacea</taxon>
        <taxon>Aplousobranchia</taxon>
        <taxon>Clavelinidae</taxon>
        <taxon>Clavelina</taxon>
    </lineage>
</organism>
<gene>
    <name evidence="1" type="ORF">CVLEPA_LOCUS28698</name>
</gene>
<dbReference type="Proteomes" id="UP001642483">
    <property type="component" value="Unassembled WGS sequence"/>
</dbReference>
<keyword evidence="2" id="KW-1185">Reference proteome</keyword>
<evidence type="ECO:0000313" key="2">
    <source>
        <dbReference type="Proteomes" id="UP001642483"/>
    </source>
</evidence>
<protein>
    <submittedName>
        <fullName evidence="1">Uncharacterized protein</fullName>
    </submittedName>
</protein>
<dbReference type="EMBL" id="CAWYQH010000152">
    <property type="protein sequence ID" value="CAK8695420.1"/>
    <property type="molecule type" value="Genomic_DNA"/>
</dbReference>
<reference evidence="1 2" key="1">
    <citation type="submission" date="2024-02" db="EMBL/GenBank/DDBJ databases">
        <authorList>
            <person name="Daric V."/>
            <person name="Darras S."/>
        </authorList>
    </citation>
    <scope>NUCLEOTIDE SEQUENCE [LARGE SCALE GENOMIC DNA]</scope>
</reference>
<accession>A0ABP0GUL7</accession>
<proteinExistence type="predicted"/>